<dbReference type="InterPro" id="IPR036396">
    <property type="entry name" value="Cyt_P450_sf"/>
</dbReference>
<dbReference type="GO" id="GO:0005506">
    <property type="term" value="F:iron ion binding"/>
    <property type="evidence" value="ECO:0007669"/>
    <property type="project" value="InterPro"/>
</dbReference>
<dbReference type="RefSeq" id="WP_204029651.1">
    <property type="nucleotide sequence ID" value="NZ_BOOW01000031.1"/>
</dbReference>
<keyword evidence="2" id="KW-0479">Metal-binding</keyword>
<dbReference type="SUPFAM" id="SSF48264">
    <property type="entry name" value="Cytochrome P450"/>
    <property type="match status" value="1"/>
</dbReference>
<dbReference type="InterPro" id="IPR002397">
    <property type="entry name" value="Cyt_P450_B"/>
</dbReference>
<sequence length="429" mass="46913">MNCSISICETDVSAFGPDLEERAERPLVRAVAHALARLRSPAGRHDPYSVYTRLRELGPLLPTLWGGLLATDHETCARVLKEPGWLVTSTQWKDGNLPGWRRRVSLGEVARTMMHLDGSPHAVQRAALAGRMTARALADLLPRIRRVVDERLDALDDELRREGHADFARVVADPLPMAVVCILLGLPVADTARLVDAARSYSYVLELSPTAGELDAADYAAIEIYDYMVDEIERRRAAPRGDLLSELVRMEDGRGPEELAYLIGSTLLVSGWRTTAGMLNSMMLGLARHPEQAEWIRARPESAAQACREILRWDSPVQVTSRVAEHDTVLAGQPVAAGQMVHTLLGAAQHDTRVVPRPERLEFGRPSVPLLAFGLGPHYCVGSQLAQLEGSLVLPALAGRFPGLRVAGTPVRPRGVTFRDVTSLTVARG</sequence>
<dbReference type="GO" id="GO:0020037">
    <property type="term" value="F:heme binding"/>
    <property type="evidence" value="ECO:0007669"/>
    <property type="project" value="InterPro"/>
</dbReference>
<dbReference type="PROSITE" id="PS00086">
    <property type="entry name" value="CYTOCHROME_P450"/>
    <property type="match status" value="1"/>
</dbReference>
<evidence type="ECO:0000256" key="2">
    <source>
        <dbReference type="RuleBase" id="RU000461"/>
    </source>
</evidence>
<dbReference type="Pfam" id="PF00067">
    <property type="entry name" value="p450"/>
    <property type="match status" value="1"/>
</dbReference>
<dbReference type="Proteomes" id="UP000606172">
    <property type="component" value="Unassembled WGS sequence"/>
</dbReference>
<dbReference type="PANTHER" id="PTHR46696:SF1">
    <property type="entry name" value="CYTOCHROME P450 YJIB-RELATED"/>
    <property type="match status" value="1"/>
</dbReference>
<dbReference type="InterPro" id="IPR017972">
    <property type="entry name" value="Cyt_P450_CS"/>
</dbReference>
<accession>A0A919RLV4</accession>
<protein>
    <submittedName>
        <fullName evidence="3">Cytochrome P450</fullName>
    </submittedName>
</protein>
<reference evidence="3" key="1">
    <citation type="submission" date="2021-01" db="EMBL/GenBank/DDBJ databases">
        <title>Whole genome shotgun sequence of Sinosporangium siamense NBRC 109515.</title>
        <authorList>
            <person name="Komaki H."/>
            <person name="Tamura T."/>
        </authorList>
    </citation>
    <scope>NUCLEOTIDE SEQUENCE</scope>
    <source>
        <strain evidence="3">NBRC 109515</strain>
    </source>
</reference>
<comment type="similarity">
    <text evidence="1 2">Belongs to the cytochrome P450 family.</text>
</comment>
<gene>
    <name evidence="3" type="ORF">Ssi02_50450</name>
</gene>
<keyword evidence="4" id="KW-1185">Reference proteome</keyword>
<dbReference type="AlphaFoldDB" id="A0A919RLV4"/>
<dbReference type="PRINTS" id="PR00359">
    <property type="entry name" value="BP450"/>
</dbReference>
<evidence type="ECO:0000313" key="3">
    <source>
        <dbReference type="EMBL" id="GII94814.1"/>
    </source>
</evidence>
<keyword evidence="2" id="KW-0408">Iron</keyword>
<organism evidence="3 4">
    <name type="scientific">Sinosporangium siamense</name>
    <dbReference type="NCBI Taxonomy" id="1367973"/>
    <lineage>
        <taxon>Bacteria</taxon>
        <taxon>Bacillati</taxon>
        <taxon>Actinomycetota</taxon>
        <taxon>Actinomycetes</taxon>
        <taxon>Streptosporangiales</taxon>
        <taxon>Streptosporangiaceae</taxon>
        <taxon>Sinosporangium</taxon>
    </lineage>
</organism>
<keyword evidence="2" id="KW-0349">Heme</keyword>
<comment type="caution">
    <text evidence="3">The sequence shown here is derived from an EMBL/GenBank/DDBJ whole genome shotgun (WGS) entry which is preliminary data.</text>
</comment>
<evidence type="ECO:0000256" key="1">
    <source>
        <dbReference type="ARBA" id="ARBA00010617"/>
    </source>
</evidence>
<dbReference type="Gene3D" id="1.10.630.10">
    <property type="entry name" value="Cytochrome P450"/>
    <property type="match status" value="1"/>
</dbReference>
<name>A0A919RLV4_9ACTN</name>
<evidence type="ECO:0000313" key="4">
    <source>
        <dbReference type="Proteomes" id="UP000606172"/>
    </source>
</evidence>
<keyword evidence="2" id="KW-0503">Monooxygenase</keyword>
<dbReference type="EMBL" id="BOOW01000031">
    <property type="protein sequence ID" value="GII94814.1"/>
    <property type="molecule type" value="Genomic_DNA"/>
</dbReference>
<dbReference type="PANTHER" id="PTHR46696">
    <property type="entry name" value="P450, PUTATIVE (EUROFUNG)-RELATED"/>
    <property type="match status" value="1"/>
</dbReference>
<proteinExistence type="inferred from homology"/>
<dbReference type="GO" id="GO:0016705">
    <property type="term" value="F:oxidoreductase activity, acting on paired donors, with incorporation or reduction of molecular oxygen"/>
    <property type="evidence" value="ECO:0007669"/>
    <property type="project" value="InterPro"/>
</dbReference>
<dbReference type="GO" id="GO:0004497">
    <property type="term" value="F:monooxygenase activity"/>
    <property type="evidence" value="ECO:0007669"/>
    <property type="project" value="UniProtKB-KW"/>
</dbReference>
<keyword evidence="2" id="KW-0560">Oxidoreductase</keyword>
<dbReference type="InterPro" id="IPR001128">
    <property type="entry name" value="Cyt_P450"/>
</dbReference>